<organism evidence="1 2">
    <name type="scientific">Hymenobacter ruricola</name>
    <dbReference type="NCBI Taxonomy" id="2791023"/>
    <lineage>
        <taxon>Bacteria</taxon>
        <taxon>Pseudomonadati</taxon>
        <taxon>Bacteroidota</taxon>
        <taxon>Cytophagia</taxon>
        <taxon>Cytophagales</taxon>
        <taxon>Hymenobacteraceae</taxon>
        <taxon>Hymenobacter</taxon>
    </lineage>
</organism>
<dbReference type="EMBL" id="JADQDM010000015">
    <property type="protein sequence ID" value="MBF9223456.1"/>
    <property type="molecule type" value="Genomic_DNA"/>
</dbReference>
<comment type="caution">
    <text evidence="1">The sequence shown here is derived from an EMBL/GenBank/DDBJ whole genome shotgun (WGS) entry which is preliminary data.</text>
</comment>
<dbReference type="Proteomes" id="UP000618931">
    <property type="component" value="Unassembled WGS sequence"/>
</dbReference>
<reference evidence="1 2" key="1">
    <citation type="submission" date="2020-11" db="EMBL/GenBank/DDBJ databases">
        <authorList>
            <person name="Kim M.K."/>
        </authorList>
    </citation>
    <scope>NUCLEOTIDE SEQUENCE [LARGE SCALE GENOMIC DNA]</scope>
    <source>
        <strain evidence="1 2">BT662</strain>
    </source>
</reference>
<gene>
    <name evidence="1" type="ORF">I2H31_20295</name>
</gene>
<proteinExistence type="predicted"/>
<keyword evidence="2" id="KW-1185">Reference proteome</keyword>
<evidence type="ECO:0000313" key="1">
    <source>
        <dbReference type="EMBL" id="MBF9223456.1"/>
    </source>
</evidence>
<dbReference type="RefSeq" id="WP_196294884.1">
    <property type="nucleotide sequence ID" value="NZ_JADQDM010000015.1"/>
</dbReference>
<protein>
    <submittedName>
        <fullName evidence="1">Uncharacterized protein</fullName>
    </submittedName>
</protein>
<sequence length="80" mass="8812">MGTWKGIIGASFTPDAFDQYCHRLHWLAWRPSFGVLHNAAVPSLAQRPGGPVKKGDFRDAVQALLVKRHEGEHAPDPPVT</sequence>
<evidence type="ECO:0000313" key="2">
    <source>
        <dbReference type="Proteomes" id="UP000618931"/>
    </source>
</evidence>
<name>A0ABS0I925_9BACT</name>
<accession>A0ABS0I925</accession>